<dbReference type="Proteomes" id="UP001239111">
    <property type="component" value="Chromosome 3"/>
</dbReference>
<protein>
    <submittedName>
        <fullName evidence="1">Uncharacterized protein</fullName>
    </submittedName>
</protein>
<dbReference type="EMBL" id="CM056743">
    <property type="protein sequence ID" value="KAJ8670281.1"/>
    <property type="molecule type" value="Genomic_DNA"/>
</dbReference>
<name>A0ACC2NGQ9_9HYME</name>
<accession>A0ACC2NGQ9</accession>
<keyword evidence="2" id="KW-1185">Reference proteome</keyword>
<sequence length="499" mass="56625">MEESERTVACDTRESDTPEDLTKTLADLPHIRDYVQKLQALTEQQQNELLELRTKLDEYEESTKSQKKTLNDVETQTDPWLCEETSEPQEWNVNQTDGKSVTIAQQVTEAAESAMQQTGFVYEETTGLYYHYESGYYYDSKSGLYYNGSTGTYYYYDKDSKSYKFHSQIQEESRQESDLPPTAKKNGRRRRKEKKKVLDDINELDKNKRIKLKLEEKENTLEETEEGECSESEESSESDDSSTSSNSDQNLKKNQDIARVYPPCMRIIVKETNLTNLKVGSLFIVTFKGGTIGREGDHAVIVPDINISKHHAKLQYDEVKKFYEIIDLGSRNGTFLNGKRISAAKQESDPTEIIHGSILQLGLTKLLCHIHHGHDTCGHCEPGLVQIDSTAEENCAPLKTKHHKELKRLKSKFGLEQDNSESASRLASGYQDRAQSRREKVGSSSQHVKTQQSSLHESIPKDNMGFKMLSKMGWSEGTSLGKSGDGAKEPVSSLEKIHY</sequence>
<organism evidence="1 2">
    <name type="scientific">Eretmocerus hayati</name>
    <dbReference type="NCBI Taxonomy" id="131215"/>
    <lineage>
        <taxon>Eukaryota</taxon>
        <taxon>Metazoa</taxon>
        <taxon>Ecdysozoa</taxon>
        <taxon>Arthropoda</taxon>
        <taxon>Hexapoda</taxon>
        <taxon>Insecta</taxon>
        <taxon>Pterygota</taxon>
        <taxon>Neoptera</taxon>
        <taxon>Endopterygota</taxon>
        <taxon>Hymenoptera</taxon>
        <taxon>Apocrita</taxon>
        <taxon>Proctotrupomorpha</taxon>
        <taxon>Chalcidoidea</taxon>
        <taxon>Aphelinidae</taxon>
        <taxon>Aphelininae</taxon>
        <taxon>Eretmocerus</taxon>
    </lineage>
</organism>
<reference evidence="1" key="1">
    <citation type="submission" date="2023-04" db="EMBL/GenBank/DDBJ databases">
        <title>A chromosome-level genome assembly of the parasitoid wasp Eretmocerus hayati.</title>
        <authorList>
            <person name="Zhong Y."/>
            <person name="Liu S."/>
            <person name="Liu Y."/>
        </authorList>
    </citation>
    <scope>NUCLEOTIDE SEQUENCE</scope>
    <source>
        <strain evidence="1">ZJU_SS_LIU_2023</strain>
    </source>
</reference>
<proteinExistence type="predicted"/>
<gene>
    <name evidence="1" type="ORF">QAD02_001540</name>
</gene>
<evidence type="ECO:0000313" key="1">
    <source>
        <dbReference type="EMBL" id="KAJ8670281.1"/>
    </source>
</evidence>
<comment type="caution">
    <text evidence="1">The sequence shown here is derived from an EMBL/GenBank/DDBJ whole genome shotgun (WGS) entry which is preliminary data.</text>
</comment>
<evidence type="ECO:0000313" key="2">
    <source>
        <dbReference type="Proteomes" id="UP001239111"/>
    </source>
</evidence>